<reference evidence="1 2" key="1">
    <citation type="journal article" date="2018" name="PLoS ONE">
        <title>The draft genome of Kipferlia bialata reveals reductive genome evolution in fornicate parasites.</title>
        <authorList>
            <person name="Tanifuji G."/>
            <person name="Takabayashi S."/>
            <person name="Kume K."/>
            <person name="Takagi M."/>
            <person name="Nakayama T."/>
            <person name="Kamikawa R."/>
            <person name="Inagaki Y."/>
            <person name="Hashimoto T."/>
        </authorList>
    </citation>
    <scope>NUCLEOTIDE SEQUENCE [LARGE SCALE GENOMIC DNA]</scope>
    <source>
        <strain evidence="1">NY0173</strain>
    </source>
</reference>
<evidence type="ECO:0000313" key="2">
    <source>
        <dbReference type="Proteomes" id="UP000265618"/>
    </source>
</evidence>
<proteinExistence type="predicted"/>
<accession>A0A9K3CUB0</accession>
<dbReference type="AlphaFoldDB" id="A0A9K3CUB0"/>
<comment type="caution">
    <text evidence="1">The sequence shown here is derived from an EMBL/GenBank/DDBJ whole genome shotgun (WGS) entry which is preliminary data.</text>
</comment>
<organism evidence="1 2">
    <name type="scientific">Kipferlia bialata</name>
    <dbReference type="NCBI Taxonomy" id="797122"/>
    <lineage>
        <taxon>Eukaryota</taxon>
        <taxon>Metamonada</taxon>
        <taxon>Carpediemonas-like organisms</taxon>
        <taxon>Kipferlia</taxon>
    </lineage>
</organism>
<protein>
    <submittedName>
        <fullName evidence="1">Uncharacterized protein</fullName>
    </submittedName>
</protein>
<sequence length="99" mass="10610">MAGGVLAVGSTDDCGVSMYRFTDGLYRYETFLSDTHHAGRKAICLGHSVSLSGDGARIAVTGTFSTAGFYYPQISGLLAFEHESDTEWKKIFLAGGTVY</sequence>
<dbReference type="Proteomes" id="UP000265618">
    <property type="component" value="Unassembled WGS sequence"/>
</dbReference>
<name>A0A9K3CUB0_9EUKA</name>
<keyword evidence="2" id="KW-1185">Reference proteome</keyword>
<evidence type="ECO:0000313" key="1">
    <source>
        <dbReference type="EMBL" id="GIQ83057.1"/>
    </source>
</evidence>
<dbReference type="EMBL" id="BDIP01000909">
    <property type="protein sequence ID" value="GIQ83057.1"/>
    <property type="molecule type" value="Genomic_DNA"/>
</dbReference>
<gene>
    <name evidence="1" type="ORF">KIPB_004305</name>
</gene>